<comment type="caution">
    <text evidence="1">The sequence shown here is derived from an EMBL/GenBank/DDBJ whole genome shotgun (WGS) entry which is preliminary data.</text>
</comment>
<sequence>MSYEARAYATIFPVLAPTYLSATINGDANPRYRFVKVPQFMEFRSTSVPALGPKPYPEGTRYVLTAGHTKDGVTRTLEFVFPSKPQSMTYDLSKDSDDVRSTYYSDPATGELHVSVSGSLTVKYDDIEKTLNGIWSGSYDHGGVNGNEEFPITGEFVVNVDLSKKNNTD</sequence>
<dbReference type="RefSeq" id="WP_123531187.1">
    <property type="nucleotide sequence ID" value="NZ_MOBU01000006.1"/>
</dbReference>
<evidence type="ECO:0000313" key="1">
    <source>
        <dbReference type="EMBL" id="RON69248.1"/>
    </source>
</evidence>
<dbReference type="AlphaFoldDB" id="A0A423LLY7"/>
<organism evidence="1 2">
    <name type="scientific">Pseudomonas fluorescens</name>
    <dbReference type="NCBI Taxonomy" id="294"/>
    <lineage>
        <taxon>Bacteria</taxon>
        <taxon>Pseudomonadati</taxon>
        <taxon>Pseudomonadota</taxon>
        <taxon>Gammaproteobacteria</taxon>
        <taxon>Pseudomonadales</taxon>
        <taxon>Pseudomonadaceae</taxon>
        <taxon>Pseudomonas</taxon>
    </lineage>
</organism>
<proteinExistence type="predicted"/>
<reference evidence="1 2" key="1">
    <citation type="submission" date="2016-10" db="EMBL/GenBank/DDBJ databases">
        <title>Comparative genome analysis of multiple Pseudomonas spp. focuses on biocontrol and plant growth promoting traits.</title>
        <authorList>
            <person name="Tao X.-Y."/>
            <person name="Taylor C.G."/>
        </authorList>
    </citation>
    <scope>NUCLEOTIDE SEQUENCE [LARGE SCALE GENOMIC DNA]</scope>
    <source>
        <strain evidence="1 2">24D3</strain>
    </source>
</reference>
<gene>
    <name evidence="1" type="ORF">BK671_07350</name>
</gene>
<evidence type="ECO:0000313" key="2">
    <source>
        <dbReference type="Proteomes" id="UP000285757"/>
    </source>
</evidence>
<dbReference type="EMBL" id="MOBU01000006">
    <property type="protein sequence ID" value="RON69248.1"/>
    <property type="molecule type" value="Genomic_DNA"/>
</dbReference>
<dbReference type="Proteomes" id="UP000285757">
    <property type="component" value="Unassembled WGS sequence"/>
</dbReference>
<name>A0A423LLY7_PSEFL</name>
<accession>A0A423LLY7</accession>
<protein>
    <submittedName>
        <fullName evidence="1">Uncharacterized protein</fullName>
    </submittedName>
</protein>